<feature type="transmembrane region" description="Helical" evidence="2">
    <location>
        <begin position="59"/>
        <end position="75"/>
    </location>
</feature>
<evidence type="ECO:0000256" key="2">
    <source>
        <dbReference type="SAM" id="Phobius"/>
    </source>
</evidence>
<keyword evidence="2" id="KW-0472">Membrane</keyword>
<feature type="transmembrane region" description="Helical" evidence="2">
    <location>
        <begin position="7"/>
        <end position="26"/>
    </location>
</feature>
<dbReference type="Pfam" id="PF10710">
    <property type="entry name" value="DUF2512"/>
    <property type="match status" value="1"/>
</dbReference>
<organism evidence="3 4">
    <name type="scientific">Bacillus cereus</name>
    <dbReference type="NCBI Taxonomy" id="1396"/>
    <lineage>
        <taxon>Bacteria</taxon>
        <taxon>Bacillati</taxon>
        <taxon>Bacillota</taxon>
        <taxon>Bacilli</taxon>
        <taxon>Bacillales</taxon>
        <taxon>Bacillaceae</taxon>
        <taxon>Bacillus</taxon>
        <taxon>Bacillus cereus group</taxon>
    </lineage>
</organism>
<feature type="region of interest" description="Disordered" evidence="1">
    <location>
        <begin position="168"/>
        <end position="192"/>
    </location>
</feature>
<dbReference type="InterPro" id="IPR019649">
    <property type="entry name" value="DUF2512"/>
</dbReference>
<comment type="caution">
    <text evidence="3">The sequence shown here is derived from an EMBL/GenBank/DDBJ whole genome shotgun (WGS) entry which is preliminary data.</text>
</comment>
<reference evidence="3 4" key="1">
    <citation type="submission" date="2019-01" db="EMBL/GenBank/DDBJ databases">
        <title>Draft genome sequence of heavy metal resistant Bacillus cereus NWUAB01.</title>
        <authorList>
            <person name="Babalola O."/>
            <person name="Aremu B.R."/>
            <person name="Ayangbenro A.S."/>
        </authorList>
    </citation>
    <scope>NUCLEOTIDE SEQUENCE [LARGE SCALE GENOMIC DNA]</scope>
    <source>
        <strain evidence="3 4">NWUAB01</strain>
    </source>
</reference>
<name>A0A9X8NVD7_BACCE</name>
<dbReference type="RefSeq" id="WP_128248541.1">
    <property type="nucleotide sequence ID" value="NZ_QNGD03000007.1"/>
</dbReference>
<feature type="transmembrane region" description="Helical" evidence="2">
    <location>
        <begin position="32"/>
        <end position="52"/>
    </location>
</feature>
<evidence type="ECO:0000313" key="3">
    <source>
        <dbReference type="EMBL" id="RWQ73604.1"/>
    </source>
</evidence>
<feature type="transmembrane region" description="Helical" evidence="2">
    <location>
        <begin position="87"/>
        <end position="104"/>
    </location>
</feature>
<feature type="non-terminal residue" evidence="3">
    <location>
        <position position="235"/>
    </location>
</feature>
<keyword evidence="2" id="KW-1133">Transmembrane helix</keyword>
<dbReference type="EMBL" id="QNGD03000007">
    <property type="protein sequence ID" value="RWQ73604.1"/>
    <property type="molecule type" value="Genomic_DNA"/>
</dbReference>
<dbReference type="Proteomes" id="UP000253597">
    <property type="component" value="Unassembled WGS sequence"/>
</dbReference>
<protein>
    <submittedName>
        <fullName evidence="3">DUF2512 family protein</fullName>
    </submittedName>
</protein>
<evidence type="ECO:0000256" key="1">
    <source>
        <dbReference type="SAM" id="MobiDB-lite"/>
    </source>
</evidence>
<feature type="region of interest" description="Disordered" evidence="1">
    <location>
        <begin position="214"/>
        <end position="235"/>
    </location>
</feature>
<dbReference type="AlphaFoldDB" id="A0A9X8NVD7"/>
<gene>
    <name evidence="3" type="ORF">DR116_0015855</name>
</gene>
<sequence length="235" mass="26503">MKHVKAFAVKFVSNLILLSVILGFFFNMQFRNIFLITLVLCAAAYLIGDLLILPRTNNTVATIIDFGLAFVVIWLMSENLTYGDDELIMSLIAAIGVALFEYMFHRYLSKNILSDRLTRQRPANTLQYQTEVSKELTPVLSDVMTDTTNEIMSDEDLIKQGLLEDTGNRLSEADPENQPEQTPKYLGDDDYSEELTPVLSDVMTDTTNEIMSDEDLIKQGLLEDTGNRLSEADPE</sequence>
<evidence type="ECO:0000313" key="4">
    <source>
        <dbReference type="Proteomes" id="UP000253597"/>
    </source>
</evidence>
<keyword evidence="2" id="KW-0812">Transmembrane</keyword>
<accession>A0A9X8NVD7</accession>
<proteinExistence type="predicted"/>